<organism evidence="5">
    <name type="scientific">marine metagenome</name>
    <dbReference type="NCBI Taxonomy" id="408172"/>
    <lineage>
        <taxon>unclassified sequences</taxon>
        <taxon>metagenomes</taxon>
        <taxon>ecological metagenomes</taxon>
    </lineage>
</organism>
<feature type="coiled-coil region" evidence="1">
    <location>
        <begin position="391"/>
        <end position="439"/>
    </location>
</feature>
<gene>
    <name evidence="5" type="ORF">METZ01_LOCUS135111</name>
</gene>
<reference evidence="5" key="1">
    <citation type="submission" date="2018-05" db="EMBL/GenBank/DDBJ databases">
        <authorList>
            <person name="Lanie J.A."/>
            <person name="Ng W.-L."/>
            <person name="Kazmierczak K.M."/>
            <person name="Andrzejewski T.M."/>
            <person name="Davidsen T.M."/>
            <person name="Wayne K.J."/>
            <person name="Tettelin H."/>
            <person name="Glass J.I."/>
            <person name="Rusch D."/>
            <person name="Podicherti R."/>
            <person name="Tsui H.-C.T."/>
            <person name="Winkler M.E."/>
        </authorList>
    </citation>
    <scope>NUCLEOTIDE SEQUENCE</scope>
</reference>
<dbReference type="InterPro" id="IPR013556">
    <property type="entry name" value="Flag_M-ring_C"/>
</dbReference>
<dbReference type="AlphaFoldDB" id="A0A381Z0J9"/>
<keyword evidence="3" id="KW-0812">Transmembrane</keyword>
<proteinExistence type="predicted"/>
<name>A0A381Z0J9_9ZZZZ</name>
<evidence type="ECO:0000256" key="2">
    <source>
        <dbReference type="SAM" id="MobiDB-lite"/>
    </source>
</evidence>
<dbReference type="Pfam" id="PF08345">
    <property type="entry name" value="YscJ_FliF_C"/>
    <property type="match status" value="1"/>
</dbReference>
<feature type="region of interest" description="Disordered" evidence="2">
    <location>
        <begin position="469"/>
        <end position="617"/>
    </location>
</feature>
<evidence type="ECO:0000256" key="3">
    <source>
        <dbReference type="SAM" id="Phobius"/>
    </source>
</evidence>
<evidence type="ECO:0000313" key="5">
    <source>
        <dbReference type="EMBL" id="SVA82257.1"/>
    </source>
</evidence>
<protein>
    <recommendedName>
        <fullName evidence="4">Flagellar M-ring C-terminal domain-containing protein</fullName>
    </recommendedName>
</protein>
<feature type="transmembrane region" description="Helical" evidence="3">
    <location>
        <begin position="441"/>
        <end position="463"/>
    </location>
</feature>
<keyword evidence="1" id="KW-0175">Coiled coil</keyword>
<evidence type="ECO:0000259" key="4">
    <source>
        <dbReference type="Pfam" id="PF08345"/>
    </source>
</evidence>
<keyword evidence="3" id="KW-1133">Transmembrane helix</keyword>
<feature type="domain" description="Flagellar M-ring C-terminal" evidence="4">
    <location>
        <begin position="47"/>
        <end position="232"/>
    </location>
</feature>
<evidence type="ECO:0000256" key="1">
    <source>
        <dbReference type="SAM" id="Coils"/>
    </source>
</evidence>
<feature type="compositionally biased region" description="Low complexity" evidence="2">
    <location>
        <begin position="523"/>
        <end position="536"/>
    </location>
</feature>
<feature type="compositionally biased region" description="Polar residues" evidence="2">
    <location>
        <begin position="569"/>
        <end position="582"/>
    </location>
</feature>
<sequence length="617" mass="69508">MRQIFKSITKKLAILSLAGLLVGQGSGYLAQKLMVENNIRERVRDALSKIVDNNKYVINVDIDLEISDKVEEQITVLAERETQEAVAAVPSTATETDKSLSSIKQSIDVEENVEKSSYSVGLPIPGFEMDFTKSGNKKSKKGDKPAPPVISVDTKNPIEVTPSGVESNDPRVDKVLSRTRPSRAEIKKMYISLILQEGAAPELIENIRQLTMAASKFDRNRGDKLTIMTASFREKRDQRSAEQIMLKNIAEKIELLEQKREIEENSQDRTWKDDLTRYRDEESARRQEDRKFFEGQISQLEQQAKNNAYAQEKKEMLLRDSLKLKKLNDEIIALKTMLKSSERRDSLKSISKQERIDSLRYANLSSELDDLAKSLQTAVSKNSKDEEVIAKRKIQEKVADREKQKEAREKEIGDKIRELDNVQAELDRLHENMEKESGNTAIILIALGALVFLLLVALIFVMLRNNNRQAPVPPWMMPPPPRGPRRPRKKEAKKEEKNSEPAQKTEEPASKSEAQSEEPVVTPAAPQPEQSASAESNNEKSEESSSPPSSDDDPSVVRSEINDIRKSVVSMSVGQPDRTTTIVKEWLEQPEPAPPVEAEPEASGDSEDEEAAEEKEK</sequence>
<accession>A0A381Z0J9</accession>
<feature type="compositionally biased region" description="Pro residues" evidence="2">
    <location>
        <begin position="471"/>
        <end position="482"/>
    </location>
</feature>
<dbReference type="EMBL" id="UINC01019430">
    <property type="protein sequence ID" value="SVA82257.1"/>
    <property type="molecule type" value="Genomic_DNA"/>
</dbReference>
<feature type="compositionally biased region" description="Acidic residues" evidence="2">
    <location>
        <begin position="598"/>
        <end position="617"/>
    </location>
</feature>
<feature type="coiled-coil region" evidence="1">
    <location>
        <begin position="239"/>
        <end position="266"/>
    </location>
</feature>
<keyword evidence="3" id="KW-0472">Membrane</keyword>
<feature type="compositionally biased region" description="Basic and acidic residues" evidence="2">
    <location>
        <begin position="492"/>
        <end position="510"/>
    </location>
</feature>